<sequence>MYIDGSGTGDGKIHNLWFYNNLIMWTAGNALRLSEIYNSHVYNNTFYEHNTNTGAALISIDYGGPSEIKNNIFYTTFPDQLNQHGLAIANHNISSAIMDVDYNLVYRPNSDYLIYRVDESTSYYPNASSWQDLRDEVGWELNGPDPADPLFIGLDPITLLDSLMIDTLSPATDLAIGLGVYTIYDFRDSLRGETPDIGAYEYAGTAFTPTDPPTVSTTSPVDVYSRLGTSGGNVTDDGGGTVSARGVCWSISENPTTSDSKTSNGTGTGSFGSYIINLTAGTTYHVRSYATNETETTYGADMTFTTPVKTQLKRNSVVVVHGGEVVFIF</sequence>
<comment type="caution">
    <text evidence="1">The sequence shown here is derived from an EMBL/GenBank/DDBJ whole genome shotgun (WGS) entry which is preliminary data.</text>
</comment>
<protein>
    <submittedName>
        <fullName evidence="1">Uncharacterized protein</fullName>
    </submittedName>
</protein>
<organism evidence="1">
    <name type="scientific">marine sediment metagenome</name>
    <dbReference type="NCBI Taxonomy" id="412755"/>
    <lineage>
        <taxon>unclassified sequences</taxon>
        <taxon>metagenomes</taxon>
        <taxon>ecological metagenomes</taxon>
    </lineage>
</organism>
<dbReference type="InterPro" id="IPR011050">
    <property type="entry name" value="Pectin_lyase_fold/virulence"/>
</dbReference>
<dbReference type="SUPFAM" id="SSF51126">
    <property type="entry name" value="Pectin lyase-like"/>
    <property type="match status" value="1"/>
</dbReference>
<name>X0SGE7_9ZZZZ</name>
<reference evidence="1" key="1">
    <citation type="journal article" date="2014" name="Front. Microbiol.">
        <title>High frequency of phylogenetically diverse reductive dehalogenase-homologous genes in deep subseafloor sedimentary metagenomes.</title>
        <authorList>
            <person name="Kawai M."/>
            <person name="Futagami T."/>
            <person name="Toyoda A."/>
            <person name="Takaki Y."/>
            <person name="Nishi S."/>
            <person name="Hori S."/>
            <person name="Arai W."/>
            <person name="Tsubouchi T."/>
            <person name="Morono Y."/>
            <person name="Uchiyama I."/>
            <person name="Ito T."/>
            <person name="Fujiyama A."/>
            <person name="Inagaki F."/>
            <person name="Takami H."/>
        </authorList>
    </citation>
    <scope>NUCLEOTIDE SEQUENCE</scope>
    <source>
        <strain evidence="1">Expedition CK06-06</strain>
    </source>
</reference>
<dbReference type="AlphaFoldDB" id="X0SGE7"/>
<dbReference type="InterPro" id="IPR012334">
    <property type="entry name" value="Pectin_lyas_fold"/>
</dbReference>
<proteinExistence type="predicted"/>
<accession>X0SGE7</accession>
<gene>
    <name evidence="1" type="ORF">S01H1_08143</name>
</gene>
<dbReference type="Gene3D" id="2.160.20.10">
    <property type="entry name" value="Single-stranded right-handed beta-helix, Pectin lyase-like"/>
    <property type="match status" value="1"/>
</dbReference>
<dbReference type="EMBL" id="BARS01004178">
    <property type="protein sequence ID" value="GAF74201.1"/>
    <property type="molecule type" value="Genomic_DNA"/>
</dbReference>
<evidence type="ECO:0000313" key="1">
    <source>
        <dbReference type="EMBL" id="GAF74201.1"/>
    </source>
</evidence>